<name>A0ABV8MJ64_9NEIS</name>
<dbReference type="InterPro" id="IPR024453">
    <property type="entry name" value="Peptidase_C92"/>
</dbReference>
<dbReference type="Pfam" id="PF05708">
    <property type="entry name" value="Peptidase_C92"/>
    <property type="match status" value="1"/>
</dbReference>
<dbReference type="SUPFAM" id="SSF54001">
    <property type="entry name" value="Cysteine proteinases"/>
    <property type="match status" value="1"/>
</dbReference>
<keyword evidence="1" id="KW-0732">Signal</keyword>
<dbReference type="EMBL" id="JBHSBU010000001">
    <property type="protein sequence ID" value="MFC4158194.1"/>
    <property type="molecule type" value="Genomic_DNA"/>
</dbReference>
<dbReference type="Gene3D" id="3.90.1720.10">
    <property type="entry name" value="endopeptidase domain like (from Nostoc punctiforme)"/>
    <property type="match status" value="1"/>
</dbReference>
<dbReference type="InterPro" id="IPR038765">
    <property type="entry name" value="Papain-like_cys_pep_sf"/>
</dbReference>
<gene>
    <name evidence="2" type="ORF">ACFOW7_02360</name>
</gene>
<proteinExistence type="predicted"/>
<feature type="signal peptide" evidence="1">
    <location>
        <begin position="1"/>
        <end position="19"/>
    </location>
</feature>
<evidence type="ECO:0000313" key="2">
    <source>
        <dbReference type="EMBL" id="MFC4158194.1"/>
    </source>
</evidence>
<sequence>MKKYLWVMAALLSQLPAYAKSEMPRLQDGDLIFHQSTSAQSLAIQRATGSPYSHMGIVLWRDGKPYVFEAVATVRYTPLERWIGRGAGRRFVVKRLRDADKQLTPAALARLRHEASRLRGKPYDLTFEWSDRRIYCSELVWKMYQRALGLEIGRLQRIRDFSLEDPAVRRKLRERYGRQVPLDEPVVSPRAMLESALLETVVAR</sequence>
<dbReference type="Proteomes" id="UP001595791">
    <property type="component" value="Unassembled WGS sequence"/>
</dbReference>
<dbReference type="RefSeq" id="WP_378160606.1">
    <property type="nucleotide sequence ID" value="NZ_JBHSBU010000001.1"/>
</dbReference>
<protein>
    <submittedName>
        <fullName evidence="2">YiiX family permuted papain-like enzyme</fullName>
    </submittedName>
</protein>
<organism evidence="2 3">
    <name type="scientific">Chitinimonas lacunae</name>
    <dbReference type="NCBI Taxonomy" id="1963018"/>
    <lineage>
        <taxon>Bacteria</taxon>
        <taxon>Pseudomonadati</taxon>
        <taxon>Pseudomonadota</taxon>
        <taxon>Betaproteobacteria</taxon>
        <taxon>Neisseriales</taxon>
        <taxon>Chitinibacteraceae</taxon>
        <taxon>Chitinimonas</taxon>
    </lineage>
</organism>
<comment type="caution">
    <text evidence="2">The sequence shown here is derived from an EMBL/GenBank/DDBJ whole genome shotgun (WGS) entry which is preliminary data.</text>
</comment>
<feature type="chain" id="PRO_5046359489" evidence="1">
    <location>
        <begin position="20"/>
        <end position="204"/>
    </location>
</feature>
<dbReference type="NCBIfam" id="NF007458">
    <property type="entry name" value="PRK10030.1"/>
    <property type="match status" value="1"/>
</dbReference>
<evidence type="ECO:0000313" key="3">
    <source>
        <dbReference type="Proteomes" id="UP001595791"/>
    </source>
</evidence>
<accession>A0ABV8MJ64</accession>
<evidence type="ECO:0000256" key="1">
    <source>
        <dbReference type="SAM" id="SignalP"/>
    </source>
</evidence>
<reference evidence="3" key="1">
    <citation type="journal article" date="2019" name="Int. J. Syst. Evol. Microbiol.">
        <title>The Global Catalogue of Microorganisms (GCM) 10K type strain sequencing project: providing services to taxonomists for standard genome sequencing and annotation.</title>
        <authorList>
            <consortium name="The Broad Institute Genomics Platform"/>
            <consortium name="The Broad Institute Genome Sequencing Center for Infectious Disease"/>
            <person name="Wu L."/>
            <person name="Ma J."/>
        </authorList>
    </citation>
    <scope>NUCLEOTIDE SEQUENCE [LARGE SCALE GENOMIC DNA]</scope>
    <source>
        <strain evidence="3">LMG 29894</strain>
    </source>
</reference>
<keyword evidence="3" id="KW-1185">Reference proteome</keyword>